<dbReference type="InterPro" id="IPR043502">
    <property type="entry name" value="DNA/RNA_pol_sf"/>
</dbReference>
<evidence type="ECO:0000313" key="4">
    <source>
        <dbReference type="EMBL" id="GJS60118.1"/>
    </source>
</evidence>
<dbReference type="Pfam" id="PF07727">
    <property type="entry name" value="RVT_2"/>
    <property type="match status" value="1"/>
</dbReference>
<gene>
    <name evidence="4" type="ORF">Tco_0654902</name>
</gene>
<reference evidence="4" key="2">
    <citation type="submission" date="2022-01" db="EMBL/GenBank/DDBJ databases">
        <authorList>
            <person name="Yamashiro T."/>
            <person name="Shiraishi A."/>
            <person name="Satake H."/>
            <person name="Nakayama K."/>
        </authorList>
    </citation>
    <scope>NUCLEOTIDE SEQUENCE</scope>
</reference>
<dbReference type="PANTHER" id="PTHR11439">
    <property type="entry name" value="GAG-POL-RELATED RETROTRANSPOSON"/>
    <property type="match status" value="1"/>
</dbReference>
<dbReference type="CDD" id="cd09272">
    <property type="entry name" value="RNase_HI_RT_Ty1"/>
    <property type="match status" value="1"/>
</dbReference>
<sequence length="592" mass="67399">MVAEDEGHRKISDENRATPESAAFKAFQKRKGNTRFFKEKSTNKQVKEGKENYECIECGKSGHKREGCFKLVGYPDWWPGKKGDKAKPMIACVDTRASPIHGISDEQYKLFVNLFSGVGSKNDVETKLEANLAGGDDGVEETFGSNLDLGPEGHDEPANIQNEQQRRSKRTKSQPTRFHDYIIKLPPLVDHSQPDSNQASSTVHHISHLISYDKFSNSYKAFLTAIKSNDEPSCFKQASHDEKWREAMKQEIKALVKNGTWTLEKLPEGKRAINSIWVYKTKYKSNGEVERYKARLVAKGFTQRKGVDYHETFAPVAKLLDVNNAFLHGDLDEEVYMKIPQGFSRDGETRVCRLRKFLYGLKQASRNWYHKFTKFILSLHFKQSKAYHSLFTYQVGGVYVVILIYVDDLIIVGNNTKKIQQTKKELDEEFSIKNLGPLKYFLGIEVAKTSDGLVLSQRKYTLDILKDSGQGILLPREGPPVLTAYCDSEWLGCPFTRRSRMGYLLPLGGSPISWKTKKQSVVSRSSAKAKYRAMASTVSEILWVRWLLKDLQAEKEFDEEIVPMDTKEIVLMAIESKMQLADLLTKGLGYEH</sequence>
<name>A0ABQ4X4I7_9ASTR</name>
<feature type="domain" description="CCHC-type" evidence="3">
    <location>
        <begin position="55"/>
        <end position="68"/>
    </location>
</feature>
<evidence type="ECO:0000256" key="2">
    <source>
        <dbReference type="SAM" id="MobiDB-lite"/>
    </source>
</evidence>
<organism evidence="4 5">
    <name type="scientific">Tanacetum coccineum</name>
    <dbReference type="NCBI Taxonomy" id="301880"/>
    <lineage>
        <taxon>Eukaryota</taxon>
        <taxon>Viridiplantae</taxon>
        <taxon>Streptophyta</taxon>
        <taxon>Embryophyta</taxon>
        <taxon>Tracheophyta</taxon>
        <taxon>Spermatophyta</taxon>
        <taxon>Magnoliopsida</taxon>
        <taxon>eudicotyledons</taxon>
        <taxon>Gunneridae</taxon>
        <taxon>Pentapetalae</taxon>
        <taxon>asterids</taxon>
        <taxon>campanulids</taxon>
        <taxon>Asterales</taxon>
        <taxon>Asteraceae</taxon>
        <taxon>Asteroideae</taxon>
        <taxon>Anthemideae</taxon>
        <taxon>Anthemidinae</taxon>
        <taxon>Tanacetum</taxon>
    </lineage>
</organism>
<dbReference type="InterPro" id="IPR001878">
    <property type="entry name" value="Znf_CCHC"/>
</dbReference>
<dbReference type="Proteomes" id="UP001151760">
    <property type="component" value="Unassembled WGS sequence"/>
</dbReference>
<dbReference type="PANTHER" id="PTHR11439:SF439">
    <property type="entry name" value="REVERSE TRANSCRIPTASE, RNA-DEPENDENT DNA POLYMERASE-RELATED"/>
    <property type="match status" value="1"/>
</dbReference>
<protein>
    <submittedName>
        <fullName evidence="4">Retrovirus-related pol polyprotein from transposon TNT 1-94</fullName>
    </submittedName>
</protein>
<evidence type="ECO:0000256" key="1">
    <source>
        <dbReference type="PROSITE-ProRule" id="PRU00047"/>
    </source>
</evidence>
<accession>A0ABQ4X4I7</accession>
<feature type="region of interest" description="Disordered" evidence="2">
    <location>
        <begin position="1"/>
        <end position="24"/>
    </location>
</feature>
<dbReference type="PROSITE" id="PS50158">
    <property type="entry name" value="ZF_CCHC"/>
    <property type="match status" value="1"/>
</dbReference>
<evidence type="ECO:0000259" key="3">
    <source>
        <dbReference type="PROSITE" id="PS50158"/>
    </source>
</evidence>
<reference evidence="4" key="1">
    <citation type="journal article" date="2022" name="Int. J. Mol. Sci.">
        <title>Draft Genome of Tanacetum Coccineum: Genomic Comparison of Closely Related Tanacetum-Family Plants.</title>
        <authorList>
            <person name="Yamashiro T."/>
            <person name="Shiraishi A."/>
            <person name="Nakayama K."/>
            <person name="Satake H."/>
        </authorList>
    </citation>
    <scope>NUCLEOTIDE SEQUENCE</scope>
</reference>
<feature type="compositionally biased region" description="Basic and acidic residues" evidence="2">
    <location>
        <begin position="1"/>
        <end position="17"/>
    </location>
</feature>
<dbReference type="InterPro" id="IPR013103">
    <property type="entry name" value="RVT_2"/>
</dbReference>
<keyword evidence="1" id="KW-0479">Metal-binding</keyword>
<keyword evidence="5" id="KW-1185">Reference proteome</keyword>
<feature type="region of interest" description="Disordered" evidence="2">
    <location>
        <begin position="133"/>
        <end position="176"/>
    </location>
</feature>
<proteinExistence type="predicted"/>
<keyword evidence="1" id="KW-0862">Zinc</keyword>
<dbReference type="EMBL" id="BQNB010009199">
    <property type="protein sequence ID" value="GJS60118.1"/>
    <property type="molecule type" value="Genomic_DNA"/>
</dbReference>
<keyword evidence="1" id="KW-0863">Zinc-finger</keyword>
<evidence type="ECO:0000313" key="5">
    <source>
        <dbReference type="Proteomes" id="UP001151760"/>
    </source>
</evidence>
<comment type="caution">
    <text evidence="4">The sequence shown here is derived from an EMBL/GenBank/DDBJ whole genome shotgun (WGS) entry which is preliminary data.</text>
</comment>
<dbReference type="SUPFAM" id="SSF56672">
    <property type="entry name" value="DNA/RNA polymerases"/>
    <property type="match status" value="1"/>
</dbReference>